<protein>
    <submittedName>
        <fullName evidence="2">Uncharacterized protein DUF4301</fullName>
    </submittedName>
</protein>
<name>A0A2S6IRX6_9FLAO</name>
<dbReference type="AlphaFoldDB" id="A0A2S6IRX6"/>
<reference evidence="2 3" key="1">
    <citation type="submission" date="2018-02" db="EMBL/GenBank/DDBJ databases">
        <title>Genomic Encyclopedia of Archaeal and Bacterial Type Strains, Phase II (KMG-II): from individual species to whole genera.</title>
        <authorList>
            <person name="Goeker M."/>
        </authorList>
    </citation>
    <scope>NUCLEOTIDE SEQUENCE [LARGE SCALE GENOMIC DNA]</scope>
    <source>
        <strain evidence="2 3">DSM 16809</strain>
    </source>
</reference>
<evidence type="ECO:0000313" key="3">
    <source>
        <dbReference type="Proteomes" id="UP000239002"/>
    </source>
</evidence>
<sequence>MKLTDQHKEQLIEKGISEEVLLRQLDRFKTGFPAIRLNRPATISDGIISLKKIDKQESINLYEEQVKHLDVIKFVPASGAATRMFKFLHEFLNGFDPQEDSINSYINLNKAPELFTFFIGMEKFPFYKKIIKSLKRKHTDWAAKPVQSKKILFIEEMLSENGSNYGSMPKGLVPFHKYKGHTATAFEEHLFEASIYASSNQLARLHFTIAPAFKNHFKEEFDRIQKIVEEKTNTRFAISFSHQSASTDTVAVDDNNEAIVLENGCLFFRPAGHGALLENLDQLDADLIFIKNIDNVTTSAYEKQVSEYKKFLAGYLIQIRNKTYDYLKTIDSKEVSDELKLEIEGFITQQLDNVLPTDYKKYAYEYQLDYLYEKLNRPLRVCGMVKNEGEPGGGPFWIHNQKGELSLQIIESAQIDPKNKSQQAIAVKATHFNPVDLICSVRDYKGNKFNLMDFCDEETGFITHKSRKGMCIKAQELPGLWNGGMAYWNTIFVEVPLITFNPVKTVNDLLKSAHQLD</sequence>
<dbReference type="Pfam" id="PF14134">
    <property type="entry name" value="DUF4301"/>
    <property type="match status" value="1"/>
</dbReference>
<feature type="domain" description="DUF4301" evidence="1">
    <location>
        <begin position="5"/>
        <end position="515"/>
    </location>
</feature>
<dbReference type="InterPro" id="IPR025393">
    <property type="entry name" value="DUF4301"/>
</dbReference>
<dbReference type="EMBL" id="PTJE01000001">
    <property type="protein sequence ID" value="PPK96786.1"/>
    <property type="molecule type" value="Genomic_DNA"/>
</dbReference>
<accession>A0A2S6IRX6</accession>
<dbReference type="OrthoDB" id="5572060at2"/>
<gene>
    <name evidence="2" type="ORF">LY01_00611</name>
</gene>
<dbReference type="InterPro" id="IPR029044">
    <property type="entry name" value="Nucleotide-diphossugar_trans"/>
</dbReference>
<evidence type="ECO:0000259" key="1">
    <source>
        <dbReference type="Pfam" id="PF14134"/>
    </source>
</evidence>
<dbReference type="RefSeq" id="WP_104514323.1">
    <property type="nucleotide sequence ID" value="NZ_MQVW01000027.1"/>
</dbReference>
<proteinExistence type="predicted"/>
<dbReference type="SUPFAM" id="SSF53448">
    <property type="entry name" value="Nucleotide-diphospho-sugar transferases"/>
    <property type="match status" value="1"/>
</dbReference>
<dbReference type="Proteomes" id="UP000239002">
    <property type="component" value="Unassembled WGS sequence"/>
</dbReference>
<keyword evidence="3" id="KW-1185">Reference proteome</keyword>
<comment type="caution">
    <text evidence="2">The sequence shown here is derived from an EMBL/GenBank/DDBJ whole genome shotgun (WGS) entry which is preliminary data.</text>
</comment>
<evidence type="ECO:0000313" key="2">
    <source>
        <dbReference type="EMBL" id="PPK96786.1"/>
    </source>
</evidence>
<organism evidence="2 3">
    <name type="scientific">Nonlabens xylanidelens</name>
    <dbReference type="NCBI Taxonomy" id="191564"/>
    <lineage>
        <taxon>Bacteria</taxon>
        <taxon>Pseudomonadati</taxon>
        <taxon>Bacteroidota</taxon>
        <taxon>Flavobacteriia</taxon>
        <taxon>Flavobacteriales</taxon>
        <taxon>Flavobacteriaceae</taxon>
        <taxon>Nonlabens</taxon>
    </lineage>
</organism>